<comment type="caution">
    <text evidence="1">The sequence shown here is derived from an EMBL/GenBank/DDBJ whole genome shotgun (WGS) entry which is preliminary data.</text>
</comment>
<dbReference type="Proteomes" id="UP000007364">
    <property type="component" value="Unassembled WGS sequence"/>
</dbReference>
<accession>K2QL32</accession>
<sequence>MEMTAETEPLKIEIVENYFTKNDMTPRVIQYFTIDNQEDFDNQFGVAKTMDNAISTIDFDKTRIGAIVMPATDIKTSIEITQAERFGSGAFITYKTKQGDKQSFTTTPTLIFKLPVDNKLKTLEFKSGGDSKMITIPSK</sequence>
<proteinExistence type="predicted"/>
<gene>
    <name evidence="1" type="ORF">I215_06892</name>
</gene>
<evidence type="ECO:0000313" key="2">
    <source>
        <dbReference type="Proteomes" id="UP000007364"/>
    </source>
</evidence>
<reference evidence="1 2" key="1">
    <citation type="journal article" date="2012" name="J. Bacteriol.">
        <title>Genome Sequence of Galbibacter marinum Type Strain ck-I2-15.</title>
        <authorList>
            <person name="Lai Q."/>
            <person name="Li C."/>
            <person name="Shao Z."/>
        </authorList>
    </citation>
    <scope>NUCLEOTIDE SEQUENCE [LARGE SCALE GENOMIC DNA]</scope>
    <source>
        <strain evidence="2">ck-I2-15</strain>
    </source>
</reference>
<dbReference type="EMBL" id="AMSG01000007">
    <property type="protein sequence ID" value="EKF55417.1"/>
    <property type="molecule type" value="Genomic_DNA"/>
</dbReference>
<keyword evidence="2" id="KW-1185">Reference proteome</keyword>
<name>K2QL32_9FLAO</name>
<dbReference type="eggNOG" id="ENOG5033GE1">
    <property type="taxonomic scope" value="Bacteria"/>
</dbReference>
<evidence type="ECO:0000313" key="1">
    <source>
        <dbReference type="EMBL" id="EKF55417.1"/>
    </source>
</evidence>
<dbReference type="AlphaFoldDB" id="K2QL32"/>
<protein>
    <submittedName>
        <fullName evidence="1">Uncharacterized protein</fullName>
    </submittedName>
</protein>
<organism evidence="1 2">
    <name type="scientific">Galbibacter marinus</name>
    <dbReference type="NCBI Taxonomy" id="555500"/>
    <lineage>
        <taxon>Bacteria</taxon>
        <taxon>Pseudomonadati</taxon>
        <taxon>Bacteroidota</taxon>
        <taxon>Flavobacteriia</taxon>
        <taxon>Flavobacteriales</taxon>
        <taxon>Flavobacteriaceae</taxon>
        <taxon>Galbibacter</taxon>
    </lineage>
</organism>